<dbReference type="Gene3D" id="3.60.15.10">
    <property type="entry name" value="Ribonuclease Z/Hydroxyacylglutathione hydrolase-like"/>
    <property type="match status" value="1"/>
</dbReference>
<feature type="domain" description="SH3b" evidence="1">
    <location>
        <begin position="299"/>
        <end position="364"/>
    </location>
</feature>
<evidence type="ECO:0000313" key="3">
    <source>
        <dbReference type="Proteomes" id="UP001198200"/>
    </source>
</evidence>
<gene>
    <name evidence="2" type="ORF">LKD48_07345</name>
</gene>
<dbReference type="PANTHER" id="PTHR30619">
    <property type="entry name" value="DNA INTERNALIZATION/COMPETENCE PROTEIN COMEC/REC2"/>
    <property type="match status" value="1"/>
</dbReference>
<dbReference type="AlphaFoldDB" id="A0AAE3JCB4"/>
<dbReference type="CDD" id="cd07731">
    <property type="entry name" value="ComA-like_MBL-fold"/>
    <property type="match status" value="1"/>
</dbReference>
<dbReference type="SUPFAM" id="SSF50044">
    <property type="entry name" value="SH3-domain"/>
    <property type="match status" value="1"/>
</dbReference>
<dbReference type="EMBL" id="JAJEQN010000014">
    <property type="protein sequence ID" value="MCC2221453.1"/>
    <property type="molecule type" value="Genomic_DNA"/>
</dbReference>
<dbReference type="SMART" id="SM00849">
    <property type="entry name" value="Lactamase_B"/>
    <property type="match status" value="1"/>
</dbReference>
<sequence>MKHMLEKTFPEKLTGQLKKWMAATAAATMMLPGTMAVPAAENTQSNLPQEELTVHFIDVGQGLAIMAKAGDDVLVYDGGNSDAASYFVSYLKDEGIEDIDYMIASHYDADHLNGLVGALHAFDTETIIAPDYKHNSKLYTSFYNTLSSQNKEVTYPEVGQEYEFGEGSFTVLGPTQIRDDSNNNSVVVRLDYGDTSFLFTGDAESKEEKDIIAANEDLYCDVLSVGHHGSASSTSWDFLEAVLPEYAVISCGVNNSYGHPDPDTIEKLESIEAQIFRTDLQGNIIAISDGETITWNNLPSNGEVLYAADFVSVKEEPNDTSSTVGELGPGNQIQVLNRNDNGWATIVFNGATTYIPSSYLSDIDPQTMTQAAPTQPVGNMVWLSATGSKYHSRNNCGNMNPANARQVTESDAVSQGYEKCKKCW</sequence>
<dbReference type="InterPro" id="IPR003646">
    <property type="entry name" value="SH3-like_bac-type"/>
</dbReference>
<dbReference type="InterPro" id="IPR001279">
    <property type="entry name" value="Metallo-B-lactamas"/>
</dbReference>
<evidence type="ECO:0000313" key="2">
    <source>
        <dbReference type="EMBL" id="MCC2221453.1"/>
    </source>
</evidence>
<dbReference type="Gene3D" id="2.30.30.40">
    <property type="entry name" value="SH3 Domains"/>
    <property type="match status" value="1"/>
</dbReference>
<dbReference type="SMART" id="SM00287">
    <property type="entry name" value="SH3b"/>
    <property type="match status" value="1"/>
</dbReference>
<protein>
    <submittedName>
        <fullName evidence="2">MBL fold metallo-hydrolase</fullName>
    </submittedName>
</protein>
<name>A0AAE3JCB4_9FIRM</name>
<dbReference type="InterPro" id="IPR052159">
    <property type="entry name" value="Competence_DNA_uptake"/>
</dbReference>
<dbReference type="PROSITE" id="PS51781">
    <property type="entry name" value="SH3B"/>
    <property type="match status" value="1"/>
</dbReference>
<dbReference type="InterPro" id="IPR035681">
    <property type="entry name" value="ComA-like_MBL"/>
</dbReference>
<dbReference type="Pfam" id="PF00753">
    <property type="entry name" value="Lactamase_B"/>
    <property type="match status" value="1"/>
</dbReference>
<keyword evidence="3" id="KW-1185">Reference proteome</keyword>
<dbReference type="RefSeq" id="WP_308731608.1">
    <property type="nucleotide sequence ID" value="NZ_JAJEQN010000014.1"/>
</dbReference>
<reference evidence="2 3" key="1">
    <citation type="submission" date="2021-10" db="EMBL/GenBank/DDBJ databases">
        <title>Anaerobic single-cell dispensing facilitates the cultivation of human gut bacteria.</title>
        <authorList>
            <person name="Afrizal A."/>
        </authorList>
    </citation>
    <scope>NUCLEOTIDE SEQUENCE [LARGE SCALE GENOMIC DNA]</scope>
    <source>
        <strain evidence="2 3">CLA-AA-H224</strain>
    </source>
</reference>
<dbReference type="Pfam" id="PF08239">
    <property type="entry name" value="SH3_3"/>
    <property type="match status" value="1"/>
</dbReference>
<dbReference type="PANTHER" id="PTHR30619:SF7">
    <property type="entry name" value="BETA-LACTAMASE DOMAIN PROTEIN"/>
    <property type="match status" value="1"/>
</dbReference>
<accession>A0AAE3JCB4</accession>
<dbReference type="Proteomes" id="UP001198200">
    <property type="component" value="Unassembled WGS sequence"/>
</dbReference>
<comment type="caution">
    <text evidence="2">The sequence shown here is derived from an EMBL/GenBank/DDBJ whole genome shotgun (WGS) entry which is preliminary data.</text>
</comment>
<organism evidence="2 3">
    <name type="scientific">Anthropogastromicrobium aceti</name>
    <dbReference type="NCBI Taxonomy" id="2981768"/>
    <lineage>
        <taxon>Bacteria</taxon>
        <taxon>Bacillati</taxon>
        <taxon>Bacillota</taxon>
        <taxon>Clostridia</taxon>
        <taxon>Lachnospirales</taxon>
        <taxon>Lachnospiraceae</taxon>
        <taxon>Anthropogastromicrobium</taxon>
    </lineage>
</organism>
<dbReference type="SUPFAM" id="SSF56281">
    <property type="entry name" value="Metallo-hydrolase/oxidoreductase"/>
    <property type="match status" value="1"/>
</dbReference>
<proteinExistence type="predicted"/>
<dbReference type="InterPro" id="IPR036028">
    <property type="entry name" value="SH3-like_dom_sf"/>
</dbReference>
<evidence type="ECO:0000259" key="1">
    <source>
        <dbReference type="PROSITE" id="PS51781"/>
    </source>
</evidence>
<dbReference type="InterPro" id="IPR036866">
    <property type="entry name" value="RibonucZ/Hydroxyglut_hydro"/>
</dbReference>